<evidence type="ECO:0000256" key="10">
    <source>
        <dbReference type="ARBA" id="ARBA00023033"/>
    </source>
</evidence>
<evidence type="ECO:0000256" key="11">
    <source>
        <dbReference type="ARBA" id="ARBA00023136"/>
    </source>
</evidence>
<dbReference type="GO" id="GO:0020037">
    <property type="term" value="F:heme binding"/>
    <property type="evidence" value="ECO:0007669"/>
    <property type="project" value="InterPro"/>
</dbReference>
<dbReference type="InterPro" id="IPR036396">
    <property type="entry name" value="Cyt_P450_sf"/>
</dbReference>
<dbReference type="InterPro" id="IPR001128">
    <property type="entry name" value="Cyt_P450"/>
</dbReference>
<organism evidence="12 13">
    <name type="scientific">Sesamum alatum</name>
    <dbReference type="NCBI Taxonomy" id="300844"/>
    <lineage>
        <taxon>Eukaryota</taxon>
        <taxon>Viridiplantae</taxon>
        <taxon>Streptophyta</taxon>
        <taxon>Embryophyta</taxon>
        <taxon>Tracheophyta</taxon>
        <taxon>Spermatophyta</taxon>
        <taxon>Magnoliopsida</taxon>
        <taxon>eudicotyledons</taxon>
        <taxon>Gunneridae</taxon>
        <taxon>Pentapetalae</taxon>
        <taxon>asterids</taxon>
        <taxon>lamiids</taxon>
        <taxon>Lamiales</taxon>
        <taxon>Pedaliaceae</taxon>
        <taxon>Sesamum</taxon>
    </lineage>
</organism>
<evidence type="ECO:0000256" key="8">
    <source>
        <dbReference type="ARBA" id="ARBA00023002"/>
    </source>
</evidence>
<keyword evidence="5" id="KW-0812">Transmembrane</keyword>
<keyword evidence="11" id="KW-0472">Membrane</keyword>
<keyword evidence="9" id="KW-0408">Iron</keyword>
<dbReference type="GO" id="GO:0005506">
    <property type="term" value="F:iron ion binding"/>
    <property type="evidence" value="ECO:0007669"/>
    <property type="project" value="InterPro"/>
</dbReference>
<keyword evidence="13" id="KW-1185">Reference proteome</keyword>
<evidence type="ECO:0000256" key="9">
    <source>
        <dbReference type="ARBA" id="ARBA00023004"/>
    </source>
</evidence>
<evidence type="ECO:0000256" key="1">
    <source>
        <dbReference type="ARBA" id="ARBA00001971"/>
    </source>
</evidence>
<comment type="subcellular location">
    <subcellularLocation>
        <location evidence="2">Membrane</location>
        <topology evidence="2">Single-pass membrane protein</topology>
    </subcellularLocation>
</comment>
<comment type="cofactor">
    <cofactor evidence="1">
        <name>heme</name>
        <dbReference type="ChEBI" id="CHEBI:30413"/>
    </cofactor>
</comment>
<dbReference type="PANTHER" id="PTHR47955">
    <property type="entry name" value="CYTOCHROME P450 FAMILY 71 PROTEIN"/>
    <property type="match status" value="1"/>
</dbReference>
<sequence length="132" mass="15517">MATTLICRTVFSTRYDERGSERRRFDKLVRDAQAAMAAFYVSDVYSLFSWVDKLTGKVARLDASYRSLDLFYLELIKDHLHRNRPKIMEQEEKENILDVLIRLKEQTLLSDDLTWDHIKAILMVYVDASTHA</sequence>
<dbReference type="PANTHER" id="PTHR47955:SF22">
    <property type="entry name" value="CYTOCHROME P450 83B1-LIKE"/>
    <property type="match status" value="1"/>
</dbReference>
<dbReference type="GO" id="GO:0016020">
    <property type="term" value="C:membrane"/>
    <property type="evidence" value="ECO:0007669"/>
    <property type="project" value="UniProtKB-SubCell"/>
</dbReference>
<dbReference type="AlphaFoldDB" id="A0AAE2CCH3"/>
<evidence type="ECO:0000256" key="7">
    <source>
        <dbReference type="ARBA" id="ARBA00022989"/>
    </source>
</evidence>
<keyword evidence="7" id="KW-1133">Transmembrane helix</keyword>
<dbReference type="Gene3D" id="1.10.630.10">
    <property type="entry name" value="Cytochrome P450"/>
    <property type="match status" value="1"/>
</dbReference>
<keyword evidence="6" id="KW-0479">Metal-binding</keyword>
<reference evidence="12" key="1">
    <citation type="submission" date="2020-06" db="EMBL/GenBank/DDBJ databases">
        <authorList>
            <person name="Li T."/>
            <person name="Hu X."/>
            <person name="Zhang T."/>
            <person name="Song X."/>
            <person name="Zhang H."/>
            <person name="Dai N."/>
            <person name="Sheng W."/>
            <person name="Hou X."/>
            <person name="Wei L."/>
        </authorList>
    </citation>
    <scope>NUCLEOTIDE SEQUENCE</scope>
    <source>
        <strain evidence="12">3651</strain>
        <tissue evidence="12">Leaf</tissue>
    </source>
</reference>
<evidence type="ECO:0000313" key="12">
    <source>
        <dbReference type="EMBL" id="KAK4417094.1"/>
    </source>
</evidence>
<dbReference type="Pfam" id="PF00067">
    <property type="entry name" value="p450"/>
    <property type="match status" value="1"/>
</dbReference>
<dbReference type="GO" id="GO:0004497">
    <property type="term" value="F:monooxygenase activity"/>
    <property type="evidence" value="ECO:0007669"/>
    <property type="project" value="UniProtKB-KW"/>
</dbReference>
<evidence type="ECO:0000256" key="3">
    <source>
        <dbReference type="ARBA" id="ARBA00010617"/>
    </source>
</evidence>
<dbReference type="Proteomes" id="UP001293254">
    <property type="component" value="Unassembled WGS sequence"/>
</dbReference>
<comment type="caution">
    <text evidence="12">The sequence shown here is derived from an EMBL/GenBank/DDBJ whole genome shotgun (WGS) entry which is preliminary data.</text>
</comment>
<evidence type="ECO:0000256" key="5">
    <source>
        <dbReference type="ARBA" id="ARBA00022692"/>
    </source>
</evidence>
<name>A0AAE2CCH3_9LAMI</name>
<protein>
    <submittedName>
        <fullName evidence="12">Cytochrome</fullName>
    </submittedName>
</protein>
<proteinExistence type="inferred from homology"/>
<keyword evidence="8" id="KW-0560">Oxidoreductase</keyword>
<evidence type="ECO:0000313" key="13">
    <source>
        <dbReference type="Proteomes" id="UP001293254"/>
    </source>
</evidence>
<dbReference type="SUPFAM" id="SSF48264">
    <property type="entry name" value="Cytochrome P450"/>
    <property type="match status" value="1"/>
</dbReference>
<evidence type="ECO:0000256" key="6">
    <source>
        <dbReference type="ARBA" id="ARBA00022723"/>
    </source>
</evidence>
<reference evidence="12" key="2">
    <citation type="journal article" date="2024" name="Plant">
        <title>Genomic evolution and insights into agronomic trait innovations of Sesamum species.</title>
        <authorList>
            <person name="Miao H."/>
            <person name="Wang L."/>
            <person name="Qu L."/>
            <person name="Liu H."/>
            <person name="Sun Y."/>
            <person name="Le M."/>
            <person name="Wang Q."/>
            <person name="Wei S."/>
            <person name="Zheng Y."/>
            <person name="Lin W."/>
            <person name="Duan Y."/>
            <person name="Cao H."/>
            <person name="Xiong S."/>
            <person name="Wang X."/>
            <person name="Wei L."/>
            <person name="Li C."/>
            <person name="Ma Q."/>
            <person name="Ju M."/>
            <person name="Zhao R."/>
            <person name="Li G."/>
            <person name="Mu C."/>
            <person name="Tian Q."/>
            <person name="Mei H."/>
            <person name="Zhang T."/>
            <person name="Gao T."/>
            <person name="Zhang H."/>
        </authorList>
    </citation>
    <scope>NUCLEOTIDE SEQUENCE</scope>
    <source>
        <strain evidence="12">3651</strain>
    </source>
</reference>
<gene>
    <name evidence="12" type="ORF">Salat_2534900</name>
</gene>
<dbReference type="GO" id="GO:0016705">
    <property type="term" value="F:oxidoreductase activity, acting on paired donors, with incorporation or reduction of molecular oxygen"/>
    <property type="evidence" value="ECO:0007669"/>
    <property type="project" value="InterPro"/>
</dbReference>
<keyword evidence="10" id="KW-0503">Monooxygenase</keyword>
<keyword evidence="4" id="KW-0349">Heme</keyword>
<accession>A0AAE2CCH3</accession>
<evidence type="ECO:0000256" key="4">
    <source>
        <dbReference type="ARBA" id="ARBA00022617"/>
    </source>
</evidence>
<comment type="similarity">
    <text evidence="3">Belongs to the cytochrome P450 family.</text>
</comment>
<dbReference type="EMBL" id="JACGWO010000010">
    <property type="protein sequence ID" value="KAK4417094.1"/>
    <property type="molecule type" value="Genomic_DNA"/>
</dbReference>
<evidence type="ECO:0000256" key="2">
    <source>
        <dbReference type="ARBA" id="ARBA00004167"/>
    </source>
</evidence>